<keyword evidence="3" id="KW-1185">Reference proteome</keyword>
<keyword evidence="1" id="KW-1133">Transmembrane helix</keyword>
<dbReference type="PATRIC" id="fig|1459.3.peg.4164"/>
<evidence type="ECO:0008006" key="4">
    <source>
        <dbReference type="Google" id="ProtNLM"/>
    </source>
</evidence>
<protein>
    <recommendedName>
        <fullName evidence="4">Phenylalanyl-tRNA synthetase subunit beta</fullName>
    </recommendedName>
</protein>
<gene>
    <name evidence="2" type="ORF">AF332_18915</name>
</gene>
<organism evidence="2 3">
    <name type="scientific">Sporosarcina globispora</name>
    <name type="common">Bacillus globisporus</name>
    <dbReference type="NCBI Taxonomy" id="1459"/>
    <lineage>
        <taxon>Bacteria</taxon>
        <taxon>Bacillati</taxon>
        <taxon>Bacillota</taxon>
        <taxon>Bacilli</taxon>
        <taxon>Bacillales</taxon>
        <taxon>Caryophanaceae</taxon>
        <taxon>Sporosarcina</taxon>
    </lineage>
</organism>
<comment type="caution">
    <text evidence="2">The sequence shown here is derived from an EMBL/GenBank/DDBJ whole genome shotgun (WGS) entry which is preliminary data.</text>
</comment>
<sequence length="144" mass="16210">MKKIIFWTITGGSFIFLGFLIYFASMDLISNKVMTEVASSITDEDLEMLVNDPNIEALLGSSQNDFTTVDLEKTSLPIKTKEEAVKKISENFSMMEIQQSVSKVKGGLTAEEQNELYILLTERLSKDELNALKLIALQEVKKNH</sequence>
<evidence type="ECO:0000313" key="3">
    <source>
        <dbReference type="Proteomes" id="UP000037109"/>
    </source>
</evidence>
<dbReference type="OrthoDB" id="2869756at2"/>
<reference evidence="3" key="1">
    <citation type="submission" date="2015-07" db="EMBL/GenBank/DDBJ databases">
        <title>Fjat-10036 dsm4.</title>
        <authorList>
            <person name="Liu B."/>
            <person name="Wang J."/>
            <person name="Zhu Y."/>
            <person name="Liu G."/>
            <person name="Chen Q."/>
            <person name="Chen Z."/>
            <person name="Lan J."/>
            <person name="Che J."/>
            <person name="Ge C."/>
            <person name="Shi H."/>
            <person name="Pan Z."/>
            <person name="Liu X."/>
        </authorList>
    </citation>
    <scope>NUCLEOTIDE SEQUENCE [LARGE SCALE GENOMIC DNA]</scope>
    <source>
        <strain evidence="3">DSM 4</strain>
    </source>
</reference>
<name>A0A0M0GGQ1_SPOGL</name>
<keyword evidence="1" id="KW-0472">Membrane</keyword>
<evidence type="ECO:0000313" key="2">
    <source>
        <dbReference type="EMBL" id="KON88672.1"/>
    </source>
</evidence>
<evidence type="ECO:0000256" key="1">
    <source>
        <dbReference type="SAM" id="Phobius"/>
    </source>
</evidence>
<proteinExistence type="predicted"/>
<accession>A0A0M0GGQ1</accession>
<keyword evidence="1" id="KW-0812">Transmembrane</keyword>
<dbReference type="AlphaFoldDB" id="A0A0M0GGQ1"/>
<dbReference type="EMBL" id="LGUF01000007">
    <property type="protein sequence ID" value="KON88672.1"/>
    <property type="molecule type" value="Genomic_DNA"/>
</dbReference>
<dbReference type="RefSeq" id="WP_053436049.1">
    <property type="nucleotide sequence ID" value="NZ_LGUF01000007.1"/>
</dbReference>
<dbReference type="STRING" id="1459.AF332_18915"/>
<feature type="transmembrane region" description="Helical" evidence="1">
    <location>
        <begin position="6"/>
        <end position="24"/>
    </location>
</feature>
<dbReference type="Proteomes" id="UP000037109">
    <property type="component" value="Unassembled WGS sequence"/>
</dbReference>